<gene>
    <name evidence="2" type="ordered locus">Namu_4664</name>
</gene>
<evidence type="ECO:0000313" key="2">
    <source>
        <dbReference type="EMBL" id="ACV80941.1"/>
    </source>
</evidence>
<dbReference type="EMBL" id="CP001737">
    <property type="protein sequence ID" value="ACV80941.1"/>
    <property type="molecule type" value="Genomic_DNA"/>
</dbReference>
<name>C8X7T8_NAKMY</name>
<dbReference type="PANTHER" id="PTHR47129:SF1">
    <property type="entry name" value="NMRA-LIKE DOMAIN-CONTAINING PROTEIN"/>
    <property type="match status" value="1"/>
</dbReference>
<feature type="domain" description="NAD(P)-binding" evidence="1">
    <location>
        <begin position="7"/>
        <end position="183"/>
    </location>
</feature>
<evidence type="ECO:0000313" key="3">
    <source>
        <dbReference type="Proteomes" id="UP000002218"/>
    </source>
</evidence>
<dbReference type="OrthoDB" id="5510591at2"/>
<reference evidence="2 3" key="2">
    <citation type="journal article" date="2010" name="Stand. Genomic Sci.">
        <title>Complete genome sequence of Nakamurella multipartita type strain (Y-104).</title>
        <authorList>
            <person name="Tice H."/>
            <person name="Mayilraj S."/>
            <person name="Sims D."/>
            <person name="Lapidus A."/>
            <person name="Nolan M."/>
            <person name="Lucas S."/>
            <person name="Glavina Del Rio T."/>
            <person name="Copeland A."/>
            <person name="Cheng J.F."/>
            <person name="Meincke L."/>
            <person name="Bruce D."/>
            <person name="Goodwin L."/>
            <person name="Pitluck S."/>
            <person name="Ivanova N."/>
            <person name="Mavromatis K."/>
            <person name="Ovchinnikova G."/>
            <person name="Pati A."/>
            <person name="Chen A."/>
            <person name="Palaniappan K."/>
            <person name="Land M."/>
            <person name="Hauser L."/>
            <person name="Chang Y.J."/>
            <person name="Jeffries C.D."/>
            <person name="Detter J.C."/>
            <person name="Brettin T."/>
            <person name="Rohde M."/>
            <person name="Goker M."/>
            <person name="Bristow J."/>
            <person name="Eisen J.A."/>
            <person name="Markowitz V."/>
            <person name="Hugenholtz P."/>
            <person name="Kyrpides N.C."/>
            <person name="Klenk H.P."/>
            <person name="Chen F."/>
        </authorList>
    </citation>
    <scope>NUCLEOTIDE SEQUENCE [LARGE SCALE GENOMIC DNA]</scope>
    <source>
        <strain evidence="3">ATCC 700099 / DSM 44233 / CIP 104796 / JCM 9543 / NBRC 105858 / Y-104</strain>
    </source>
</reference>
<dbReference type="PANTHER" id="PTHR47129">
    <property type="entry name" value="QUINONE OXIDOREDUCTASE 2"/>
    <property type="match status" value="1"/>
</dbReference>
<dbReference type="KEGG" id="nml:Namu_4664"/>
<dbReference type="Proteomes" id="UP000002218">
    <property type="component" value="Chromosome"/>
</dbReference>
<dbReference type="Pfam" id="PF13460">
    <property type="entry name" value="NAD_binding_10"/>
    <property type="match status" value="1"/>
</dbReference>
<sequence>MTIAVTGATGHLGALVLDHLLATTAPADVVAVVRDPSKAQPLADRGVTVRTAAYTDPAALRAAFAGVDTLLFISSSEVGQRVEQHRNVIDAAVATGVGRVVYTSAPRATTSTLVLAPDHKFTEEYLTASGLPWTILRNNWYTENYLGVIETARQTGTVVAAAGQGRVASASRDDFAAAAAVVLTGAGHEGRIYELGGDHAWDYTELAAAVGEIIGAPVSYRSVDGSTLVGILQGVGLDAATAGFVAQLDDDIAHGALADTTGELAKLIGRPTTPLLAGLRQAIG</sequence>
<dbReference type="HOGENOM" id="CLU_007383_10_4_11"/>
<dbReference type="CDD" id="cd05269">
    <property type="entry name" value="TMR_SDR_a"/>
    <property type="match status" value="1"/>
</dbReference>
<dbReference type="InterPro" id="IPR052718">
    <property type="entry name" value="NmrA-type_oxidoreductase"/>
</dbReference>
<dbReference type="InterPro" id="IPR016040">
    <property type="entry name" value="NAD(P)-bd_dom"/>
</dbReference>
<dbReference type="InParanoid" id="C8X7T8"/>
<dbReference type="STRING" id="479431.Namu_4664"/>
<dbReference type="InterPro" id="IPR036291">
    <property type="entry name" value="NAD(P)-bd_dom_sf"/>
</dbReference>
<dbReference type="AlphaFoldDB" id="C8X7T8"/>
<reference evidence="3" key="1">
    <citation type="submission" date="2009-09" db="EMBL/GenBank/DDBJ databases">
        <title>The complete genome of Nakamurella multipartita DSM 44233.</title>
        <authorList>
            <consortium name="US DOE Joint Genome Institute (JGI-PGF)"/>
            <person name="Lucas S."/>
            <person name="Copeland A."/>
            <person name="Lapidus A."/>
            <person name="Glavina del Rio T."/>
            <person name="Dalin E."/>
            <person name="Tice H."/>
            <person name="Bruce D."/>
            <person name="Goodwin L."/>
            <person name="Pitluck S."/>
            <person name="Kyrpides N."/>
            <person name="Mavromatis K."/>
            <person name="Ivanova N."/>
            <person name="Ovchinnikova G."/>
            <person name="Sims D."/>
            <person name="Meincke L."/>
            <person name="Brettin T."/>
            <person name="Detter J.C."/>
            <person name="Han C."/>
            <person name="Larimer F."/>
            <person name="Land M."/>
            <person name="Hauser L."/>
            <person name="Markowitz V."/>
            <person name="Cheng J.-F."/>
            <person name="Hugenholtz P."/>
            <person name="Woyke T."/>
            <person name="Wu D."/>
            <person name="Klenk H.-P."/>
            <person name="Eisen J.A."/>
        </authorList>
    </citation>
    <scope>NUCLEOTIDE SEQUENCE [LARGE SCALE GENOMIC DNA]</scope>
    <source>
        <strain evidence="3">ATCC 700099 / DSM 44233 / CIP 104796 / JCM 9543 / NBRC 105858 / Y-104</strain>
    </source>
</reference>
<organism evidence="2 3">
    <name type="scientific">Nakamurella multipartita (strain ATCC 700099 / DSM 44233 / CIP 104796 / JCM 9543 / NBRC 105858 / Y-104)</name>
    <name type="common">Microsphaera multipartita</name>
    <dbReference type="NCBI Taxonomy" id="479431"/>
    <lineage>
        <taxon>Bacteria</taxon>
        <taxon>Bacillati</taxon>
        <taxon>Actinomycetota</taxon>
        <taxon>Actinomycetes</taxon>
        <taxon>Nakamurellales</taxon>
        <taxon>Nakamurellaceae</taxon>
        <taxon>Nakamurella</taxon>
    </lineage>
</organism>
<dbReference type="eggNOG" id="COG0702">
    <property type="taxonomic scope" value="Bacteria"/>
</dbReference>
<dbReference type="RefSeq" id="WP_015749755.1">
    <property type="nucleotide sequence ID" value="NC_013235.1"/>
</dbReference>
<protein>
    <submittedName>
        <fullName evidence="2">NmrA family protein</fullName>
    </submittedName>
</protein>
<dbReference type="Gene3D" id="3.90.25.10">
    <property type="entry name" value="UDP-galactose 4-epimerase, domain 1"/>
    <property type="match status" value="1"/>
</dbReference>
<keyword evidence="3" id="KW-1185">Reference proteome</keyword>
<evidence type="ECO:0000259" key="1">
    <source>
        <dbReference type="Pfam" id="PF13460"/>
    </source>
</evidence>
<dbReference type="SUPFAM" id="SSF51735">
    <property type="entry name" value="NAD(P)-binding Rossmann-fold domains"/>
    <property type="match status" value="1"/>
</dbReference>
<dbReference type="Gene3D" id="3.40.50.720">
    <property type="entry name" value="NAD(P)-binding Rossmann-like Domain"/>
    <property type="match status" value="1"/>
</dbReference>
<proteinExistence type="predicted"/>
<accession>C8X7T8</accession>